<reference evidence="2 3" key="1">
    <citation type="submission" date="2022-01" db="EMBL/GenBank/DDBJ databases">
        <title>A chromosomal length assembly of Cordylochernes scorpioides.</title>
        <authorList>
            <person name="Zeh D."/>
            <person name="Zeh J."/>
        </authorList>
    </citation>
    <scope>NUCLEOTIDE SEQUENCE [LARGE SCALE GENOMIC DNA]</scope>
    <source>
        <strain evidence="2">IN4F17</strain>
        <tissue evidence="2">Whole Body</tissue>
    </source>
</reference>
<proteinExistence type="predicted"/>
<organism evidence="2 3">
    <name type="scientific">Cordylochernes scorpioides</name>
    <dbReference type="NCBI Taxonomy" id="51811"/>
    <lineage>
        <taxon>Eukaryota</taxon>
        <taxon>Metazoa</taxon>
        <taxon>Ecdysozoa</taxon>
        <taxon>Arthropoda</taxon>
        <taxon>Chelicerata</taxon>
        <taxon>Arachnida</taxon>
        <taxon>Pseudoscorpiones</taxon>
        <taxon>Cheliferoidea</taxon>
        <taxon>Chernetidae</taxon>
        <taxon>Cordylochernes</taxon>
    </lineage>
</organism>
<feature type="region of interest" description="Disordered" evidence="1">
    <location>
        <begin position="111"/>
        <end position="175"/>
    </location>
</feature>
<protein>
    <submittedName>
        <fullName evidence="2">Uncharacterized protein</fullName>
    </submittedName>
</protein>
<dbReference type="Proteomes" id="UP001235939">
    <property type="component" value="Chromosome 02"/>
</dbReference>
<name>A0ABY6K737_9ARAC</name>
<dbReference type="EMBL" id="CP092864">
    <property type="protein sequence ID" value="UYV63497.1"/>
    <property type="molecule type" value="Genomic_DNA"/>
</dbReference>
<sequence>MDSCKNKNKKASKPSQPSVNIAALVEEDNMVISRHYQILKFLGQPSPAALHLDLRTEIIKGLVRDVKNLAGTVNDFLDLEEIMDAQMPKKTCQTTQTDPAPICKDFSAQTEPIKPATPAPAAVPVAAPAPKNPDPAPTKRKQPEVSNSPAKRTKLLVPAKPASSRAPIPPLTHGTSSKLSALPTLCSKESGRLCAPGENCCCTPEVIPAVSSALNNKLQGLKVRGLRQFLPRICLFNVEAETADEDIFKAFLSTDALSQLPGDKSFRMAHRSPSRNGTCTALIELDLASYKIIGRRGRIIVDQMILNYEESVRVCYRCCGYGHNAESARYLYRDNWWRSWNIPSTPKPLEEAEDYKD</sequence>
<gene>
    <name evidence="2" type="ORF">LAZ67_2004312</name>
</gene>
<keyword evidence="3" id="KW-1185">Reference proteome</keyword>
<feature type="compositionally biased region" description="Low complexity" evidence="1">
    <location>
        <begin position="112"/>
        <end position="129"/>
    </location>
</feature>
<accession>A0ABY6K737</accession>
<evidence type="ECO:0000256" key="1">
    <source>
        <dbReference type="SAM" id="MobiDB-lite"/>
    </source>
</evidence>
<evidence type="ECO:0000313" key="2">
    <source>
        <dbReference type="EMBL" id="UYV63497.1"/>
    </source>
</evidence>
<evidence type="ECO:0000313" key="3">
    <source>
        <dbReference type="Proteomes" id="UP001235939"/>
    </source>
</evidence>